<sequence length="73" mass="8497">MIDIIKLKVGDKVHYQPSHFGDSEWENGLIKEIREGVTDAVWVVYNCAGNWHRYKEYTSAKTNLSDLKLGWKN</sequence>
<organism evidence="1">
    <name type="scientific">marine sediment metagenome</name>
    <dbReference type="NCBI Taxonomy" id="412755"/>
    <lineage>
        <taxon>unclassified sequences</taxon>
        <taxon>metagenomes</taxon>
        <taxon>ecological metagenomes</taxon>
    </lineage>
</organism>
<evidence type="ECO:0000313" key="1">
    <source>
        <dbReference type="EMBL" id="GAH05143.1"/>
    </source>
</evidence>
<protein>
    <submittedName>
        <fullName evidence="1">Uncharacterized protein</fullName>
    </submittedName>
</protein>
<name>X1E921_9ZZZZ</name>
<gene>
    <name evidence="1" type="ORF">S01H4_38341</name>
</gene>
<dbReference type="EMBL" id="BART01020672">
    <property type="protein sequence ID" value="GAH05143.1"/>
    <property type="molecule type" value="Genomic_DNA"/>
</dbReference>
<comment type="caution">
    <text evidence="1">The sequence shown here is derived from an EMBL/GenBank/DDBJ whole genome shotgun (WGS) entry which is preliminary data.</text>
</comment>
<accession>X1E921</accession>
<reference evidence="1" key="1">
    <citation type="journal article" date="2014" name="Front. Microbiol.">
        <title>High frequency of phylogenetically diverse reductive dehalogenase-homologous genes in deep subseafloor sedimentary metagenomes.</title>
        <authorList>
            <person name="Kawai M."/>
            <person name="Futagami T."/>
            <person name="Toyoda A."/>
            <person name="Takaki Y."/>
            <person name="Nishi S."/>
            <person name="Hori S."/>
            <person name="Arai W."/>
            <person name="Tsubouchi T."/>
            <person name="Morono Y."/>
            <person name="Uchiyama I."/>
            <person name="Ito T."/>
            <person name="Fujiyama A."/>
            <person name="Inagaki F."/>
            <person name="Takami H."/>
        </authorList>
    </citation>
    <scope>NUCLEOTIDE SEQUENCE</scope>
    <source>
        <strain evidence="1">Expedition CK06-06</strain>
    </source>
</reference>
<dbReference type="AlphaFoldDB" id="X1E921"/>
<proteinExistence type="predicted"/>